<dbReference type="RefSeq" id="XP_033592411.1">
    <property type="nucleotide sequence ID" value="XM_033730772.1"/>
</dbReference>
<dbReference type="FunFam" id="1.10.12.10:FF:000004">
    <property type="entry name" value="Delta3,5-delta2,4-dienoyl-CoA isomerase"/>
    <property type="match status" value="1"/>
</dbReference>
<reference evidence="7" key="1">
    <citation type="journal article" date="2020" name="Stud. Mycol.">
        <title>101 Dothideomycetes genomes: a test case for predicting lifestyles and emergence of pathogens.</title>
        <authorList>
            <person name="Haridas S."/>
            <person name="Albert R."/>
            <person name="Binder M."/>
            <person name="Bloem J."/>
            <person name="Labutti K."/>
            <person name="Salamov A."/>
            <person name="Andreopoulos B."/>
            <person name="Baker S."/>
            <person name="Barry K."/>
            <person name="Bills G."/>
            <person name="Bluhm B."/>
            <person name="Cannon C."/>
            <person name="Castanera R."/>
            <person name="Culley D."/>
            <person name="Daum C."/>
            <person name="Ezra D."/>
            <person name="Gonzalez J."/>
            <person name="Henrissat B."/>
            <person name="Kuo A."/>
            <person name="Liang C."/>
            <person name="Lipzen A."/>
            <person name="Lutzoni F."/>
            <person name="Magnuson J."/>
            <person name="Mondo S."/>
            <person name="Nolan M."/>
            <person name="Ohm R."/>
            <person name="Pangilinan J."/>
            <person name="Park H.-J."/>
            <person name="Ramirez L."/>
            <person name="Alfaro M."/>
            <person name="Sun H."/>
            <person name="Tritt A."/>
            <person name="Yoshinaga Y."/>
            <person name="Zwiers L.-H."/>
            <person name="Turgeon B."/>
            <person name="Goodwin S."/>
            <person name="Spatafora J."/>
            <person name="Crous P."/>
            <person name="Grigoriev I."/>
        </authorList>
    </citation>
    <scope>NUCLEOTIDE SEQUENCE</scope>
    <source>
        <strain evidence="7">CBS 113389</strain>
    </source>
</reference>
<comment type="similarity">
    <text evidence="2">Belongs to the enoyl-CoA hydratase/isomerase family.</text>
</comment>
<dbReference type="AlphaFoldDB" id="A0A6A6Q0N4"/>
<dbReference type="Gene3D" id="3.90.226.10">
    <property type="entry name" value="2-enoyl-CoA Hydratase, Chain A, domain 1"/>
    <property type="match status" value="1"/>
</dbReference>
<dbReference type="UniPathway" id="UPA00659"/>
<dbReference type="InterPro" id="IPR014748">
    <property type="entry name" value="Enoyl-CoA_hydra_C"/>
</dbReference>
<dbReference type="SUPFAM" id="SSF52096">
    <property type="entry name" value="ClpP/crotonase"/>
    <property type="match status" value="1"/>
</dbReference>
<dbReference type="Pfam" id="PF00378">
    <property type="entry name" value="ECH_1"/>
    <property type="match status" value="1"/>
</dbReference>
<dbReference type="PANTHER" id="PTHR43149:SF1">
    <property type="entry name" value="DELTA(3,5)-DELTA(2,4)-DIENOYL-COA ISOMERASE, MITOCHONDRIAL"/>
    <property type="match status" value="1"/>
</dbReference>
<dbReference type="Proteomes" id="UP000799767">
    <property type="component" value="Unassembled WGS sequence"/>
</dbReference>
<protein>
    <submittedName>
        <fullName evidence="7">Enoyl-CoA hydratase/isomerase family protein</fullName>
    </submittedName>
</protein>
<sequence length="284" mass="31669">MGDASKYQYKHFKVDFPAEYVAHVQLDRPEKMNSLNPAMWENLPLLFNQLSRDENVRAVMLSGAGDRAFCAGLDVTSDAAASGWPDFPDHARKIWAMRRHIAECQASIRSIEKCEKRRSFFSTVVDLHGVVYGGGLEIPLACDIRYCTTNARFCIKETDVGLANVGGLTWLPKIGVSYSWAKEMTYTARVWQGEEALRVGFVSKVFETKDELLQNGLELAKEIASKSPLAVQGSKAIMDFSRDRPVDDGLHFTATWTSAFADAEDVKTAMTSGLKRTKPKFAKL</sequence>
<organism evidence="7 8">
    <name type="scientific">Neohortaea acidophila</name>
    <dbReference type="NCBI Taxonomy" id="245834"/>
    <lineage>
        <taxon>Eukaryota</taxon>
        <taxon>Fungi</taxon>
        <taxon>Dikarya</taxon>
        <taxon>Ascomycota</taxon>
        <taxon>Pezizomycotina</taxon>
        <taxon>Dothideomycetes</taxon>
        <taxon>Dothideomycetidae</taxon>
        <taxon>Mycosphaerellales</taxon>
        <taxon>Teratosphaeriaceae</taxon>
        <taxon>Neohortaea</taxon>
    </lineage>
</organism>
<evidence type="ECO:0000256" key="2">
    <source>
        <dbReference type="ARBA" id="ARBA00005254"/>
    </source>
</evidence>
<proteinExistence type="inferred from homology"/>
<evidence type="ECO:0000256" key="1">
    <source>
        <dbReference type="ARBA" id="ARBA00005005"/>
    </source>
</evidence>
<accession>A0A6A6Q0N4</accession>
<dbReference type="GO" id="GO:0051750">
    <property type="term" value="F:delta(3,5)-delta(2,4)-dienoyl-CoA isomerase activity"/>
    <property type="evidence" value="ECO:0007669"/>
    <property type="project" value="TreeGrafter"/>
</dbReference>
<dbReference type="GeneID" id="54471774"/>
<gene>
    <name evidence="7" type="ORF">BDY17DRAFT_246975</name>
</gene>
<dbReference type="OrthoDB" id="14970at2759"/>
<name>A0A6A6Q0N4_9PEZI</name>
<evidence type="ECO:0000313" key="8">
    <source>
        <dbReference type="Proteomes" id="UP000799767"/>
    </source>
</evidence>
<evidence type="ECO:0000256" key="3">
    <source>
        <dbReference type="ARBA" id="ARBA00022832"/>
    </source>
</evidence>
<dbReference type="InterPro" id="IPR045002">
    <property type="entry name" value="Ech1-like"/>
</dbReference>
<keyword evidence="4" id="KW-0843">Virulence</keyword>
<comment type="pathway">
    <text evidence="1">Lipid metabolism; fatty acid beta-oxidation.</text>
</comment>
<keyword evidence="3" id="KW-0276">Fatty acid metabolism</keyword>
<keyword evidence="5" id="KW-0443">Lipid metabolism</keyword>
<dbReference type="Gene3D" id="1.10.12.10">
    <property type="entry name" value="Lyase 2-enoyl-coa Hydratase, Chain A, domain 2"/>
    <property type="match status" value="1"/>
</dbReference>
<keyword evidence="8" id="KW-1185">Reference proteome</keyword>
<dbReference type="InterPro" id="IPR001753">
    <property type="entry name" value="Enoyl-CoA_hydra/iso"/>
</dbReference>
<evidence type="ECO:0000313" key="7">
    <source>
        <dbReference type="EMBL" id="KAF2485842.1"/>
    </source>
</evidence>
<dbReference type="InterPro" id="IPR029045">
    <property type="entry name" value="ClpP/crotonase-like_dom_sf"/>
</dbReference>
<dbReference type="GO" id="GO:0006635">
    <property type="term" value="P:fatty acid beta-oxidation"/>
    <property type="evidence" value="ECO:0007669"/>
    <property type="project" value="UniProtKB-UniPathway"/>
</dbReference>
<keyword evidence="6 7" id="KW-0413">Isomerase</keyword>
<dbReference type="EMBL" id="MU001633">
    <property type="protein sequence ID" value="KAF2485842.1"/>
    <property type="molecule type" value="Genomic_DNA"/>
</dbReference>
<dbReference type="CDD" id="cd06558">
    <property type="entry name" value="crotonase-like"/>
    <property type="match status" value="1"/>
</dbReference>
<evidence type="ECO:0000256" key="4">
    <source>
        <dbReference type="ARBA" id="ARBA00023026"/>
    </source>
</evidence>
<evidence type="ECO:0000256" key="6">
    <source>
        <dbReference type="ARBA" id="ARBA00023235"/>
    </source>
</evidence>
<evidence type="ECO:0000256" key="5">
    <source>
        <dbReference type="ARBA" id="ARBA00023098"/>
    </source>
</evidence>
<dbReference type="GO" id="GO:0005739">
    <property type="term" value="C:mitochondrion"/>
    <property type="evidence" value="ECO:0007669"/>
    <property type="project" value="TreeGrafter"/>
</dbReference>
<dbReference type="PANTHER" id="PTHR43149">
    <property type="entry name" value="ENOYL-COA HYDRATASE"/>
    <property type="match status" value="1"/>
</dbReference>